<feature type="transmembrane region" description="Helical" evidence="7">
    <location>
        <begin position="664"/>
        <end position="689"/>
    </location>
</feature>
<evidence type="ECO:0000256" key="5">
    <source>
        <dbReference type="ARBA" id="ARBA00022989"/>
    </source>
</evidence>
<keyword evidence="3" id="KW-1003">Cell membrane</keyword>
<evidence type="ECO:0000313" key="11">
    <source>
        <dbReference type="Proteomes" id="UP000521676"/>
    </source>
</evidence>
<feature type="transmembrane region" description="Helical" evidence="7">
    <location>
        <begin position="493"/>
        <end position="512"/>
    </location>
</feature>
<keyword evidence="4 7" id="KW-0812">Transmembrane</keyword>
<dbReference type="Pfam" id="PF00528">
    <property type="entry name" value="BPD_transp_1"/>
    <property type="match status" value="1"/>
</dbReference>
<reference evidence="10" key="2">
    <citation type="journal article" date="2024" name="Nature">
        <title>Anoxygenic phototroph of the Chloroflexota uses a type I reaction centre.</title>
        <authorList>
            <person name="Tsuji J.M."/>
            <person name="Shaw N.A."/>
            <person name="Nagashima S."/>
            <person name="Venkiteswaran J.J."/>
            <person name="Schiff S.L."/>
            <person name="Watanabe T."/>
            <person name="Fukui M."/>
            <person name="Hanada S."/>
            <person name="Tank M."/>
            <person name="Neufeld J.D."/>
        </authorList>
    </citation>
    <scope>NUCLEOTIDE SEQUENCE</scope>
    <source>
        <strain evidence="10">L227-S17</strain>
    </source>
</reference>
<keyword evidence="5 7" id="KW-1133">Transmembrane helix</keyword>
<evidence type="ECO:0000256" key="6">
    <source>
        <dbReference type="ARBA" id="ARBA00023136"/>
    </source>
</evidence>
<sequence>MATILTPEKVKSSLGLVATSRARLYLGLKVGLATAIFIVSLLVRLRAADYLPPDYDEDDYLYGGQLYARYIAAGDIAGIVNERFNYEHPPMIKLLYGAVLYFTQGSDSYNELVKIPVGDKLPDAPGIAQKIKPLRTFGATIGALTAGVVALYNPLAGILIGLNSWHIKYTSQVMLEAIPCLFAALTLLLLLRSKRSGDKWWWLSAIFFGLCTSSKFPYAAAGFAILIWMLWRDRKSWRKVLLWIGLALSVFYLADPALWLDPIGRLQAAVTFHANYATGSHVESSGFGWTQPVIWLLVAVPWLPQNHPETFPLLMDGLFTVFGLLAVWRMFKTNWQNRLIVLWFASNLIFLLFWPTKWPQYILALTVPVSLMASRWLTDTGVNLWRGWRTWRTTPKQSNRSWRAALVWLLPSLLLLTLIVAYPLLLQTALATTTFRIENLRDGAGALVAGFGRGLVGMPPDYLLNKPLIYTGTGAFFGIFMWDKFAAVLRFNILWTVVTMTLASGFGLWLASLLQRKGVLGRQFWRTLFILPWAIPEFVGALIWTTLFDDYNGGINNLLAIPPEARNSNSWLSASTPLIDLAGFVKPLANQLESWRLSPFAGILEFTAEGISFNKSFWVMVIVGVWVAFPFMLLVSTVALRAVSSEVVDAARVDGAQRWNMWRLIIWPLISPTILSGVLLRGVLLFNAFHIPLMLFNNTDQTGTTTLSLAGWAVIRYNNGYSVAAMINILIMTIVIGFIWIFNRRTHVVEGVQYV</sequence>
<evidence type="ECO:0000313" key="12">
    <source>
        <dbReference type="Proteomes" id="UP001431572"/>
    </source>
</evidence>
<feature type="transmembrane region" description="Helical" evidence="7">
    <location>
        <begin position="617"/>
        <end position="643"/>
    </location>
</feature>
<dbReference type="RefSeq" id="WP_341470951.1">
    <property type="nucleotide sequence ID" value="NZ_CP128400.1"/>
</dbReference>
<feature type="transmembrane region" description="Helical" evidence="7">
    <location>
        <begin position="240"/>
        <end position="260"/>
    </location>
</feature>
<evidence type="ECO:0000313" key="9">
    <source>
        <dbReference type="EMBL" id="NWJ47146.1"/>
    </source>
</evidence>
<dbReference type="GO" id="GO:0055085">
    <property type="term" value="P:transmembrane transport"/>
    <property type="evidence" value="ECO:0007669"/>
    <property type="project" value="InterPro"/>
</dbReference>
<feature type="transmembrane region" description="Helical" evidence="7">
    <location>
        <begin position="137"/>
        <end position="161"/>
    </location>
</feature>
<evidence type="ECO:0000256" key="1">
    <source>
        <dbReference type="ARBA" id="ARBA00004651"/>
    </source>
</evidence>
<dbReference type="InterPro" id="IPR035906">
    <property type="entry name" value="MetI-like_sf"/>
</dbReference>
<comment type="similarity">
    <text evidence="7">Belongs to the binding-protein-dependent transport system permease family.</text>
</comment>
<feature type="transmembrane region" description="Helical" evidence="7">
    <location>
        <begin position="173"/>
        <end position="191"/>
    </location>
</feature>
<feature type="transmembrane region" description="Helical" evidence="7">
    <location>
        <begin position="406"/>
        <end position="425"/>
    </location>
</feature>
<evidence type="ECO:0000259" key="8">
    <source>
        <dbReference type="PROSITE" id="PS50928"/>
    </source>
</evidence>
<dbReference type="Gene3D" id="1.10.3720.10">
    <property type="entry name" value="MetI-like"/>
    <property type="match status" value="1"/>
</dbReference>
<dbReference type="EMBL" id="JACATZ010000003">
    <property type="protein sequence ID" value="NWJ47146.1"/>
    <property type="molecule type" value="Genomic_DNA"/>
</dbReference>
<keyword evidence="6 7" id="KW-0472">Membrane</keyword>
<feature type="domain" description="ABC transmembrane type-1" evidence="8">
    <location>
        <begin position="489"/>
        <end position="740"/>
    </location>
</feature>
<feature type="transmembrane region" description="Helical" evidence="7">
    <location>
        <begin position="24"/>
        <end position="43"/>
    </location>
</feature>
<dbReference type="PANTHER" id="PTHR30193">
    <property type="entry name" value="ABC TRANSPORTER PERMEASE PROTEIN"/>
    <property type="match status" value="1"/>
</dbReference>
<organism evidence="9 11">
    <name type="scientific">Candidatus Chlorohelix allophototropha</name>
    <dbReference type="NCBI Taxonomy" id="3003348"/>
    <lineage>
        <taxon>Bacteria</taxon>
        <taxon>Bacillati</taxon>
        <taxon>Chloroflexota</taxon>
        <taxon>Chloroflexia</taxon>
        <taxon>Candidatus Chloroheliales</taxon>
        <taxon>Candidatus Chloroheliaceae</taxon>
        <taxon>Candidatus Chlorohelix</taxon>
    </lineage>
</organism>
<evidence type="ECO:0000256" key="4">
    <source>
        <dbReference type="ARBA" id="ARBA00022692"/>
    </source>
</evidence>
<dbReference type="EMBL" id="CP128400">
    <property type="protein sequence ID" value="WJW69057.1"/>
    <property type="molecule type" value="Genomic_DNA"/>
</dbReference>
<proteinExistence type="inferred from homology"/>
<dbReference type="SUPFAM" id="SSF161098">
    <property type="entry name" value="MetI-like"/>
    <property type="match status" value="1"/>
</dbReference>
<dbReference type="Pfam" id="PF13231">
    <property type="entry name" value="PMT_2"/>
    <property type="match status" value="1"/>
</dbReference>
<gene>
    <name evidence="9" type="ORF">HXX08_14895</name>
    <name evidence="10" type="ORF">OZ401_002650</name>
</gene>
<comment type="subcellular location">
    <subcellularLocation>
        <location evidence="1 7">Cell membrane</location>
        <topology evidence="1 7">Multi-pass membrane protein</topology>
    </subcellularLocation>
</comment>
<dbReference type="GO" id="GO:0005886">
    <property type="term" value="C:plasma membrane"/>
    <property type="evidence" value="ECO:0007669"/>
    <property type="project" value="UniProtKB-SubCell"/>
</dbReference>
<evidence type="ECO:0000256" key="3">
    <source>
        <dbReference type="ARBA" id="ARBA00022475"/>
    </source>
</evidence>
<dbReference type="Proteomes" id="UP001431572">
    <property type="component" value="Chromosome 2"/>
</dbReference>
<dbReference type="Proteomes" id="UP000521676">
    <property type="component" value="Unassembled WGS sequence"/>
</dbReference>
<dbReference type="PANTHER" id="PTHR30193:SF41">
    <property type="entry name" value="DIACETYLCHITOBIOSE UPTAKE SYSTEM PERMEASE PROTEIN NGCF"/>
    <property type="match status" value="1"/>
</dbReference>
<dbReference type="InterPro" id="IPR038731">
    <property type="entry name" value="RgtA/B/C-like"/>
</dbReference>
<dbReference type="InterPro" id="IPR051393">
    <property type="entry name" value="ABC_transporter_permease"/>
</dbReference>
<dbReference type="PROSITE" id="PS50928">
    <property type="entry name" value="ABC_TM1"/>
    <property type="match status" value="1"/>
</dbReference>
<protein>
    <submittedName>
        <fullName evidence="9">ABC transporter permease subunit</fullName>
    </submittedName>
</protein>
<accession>A0A8T7M525</accession>
<feature type="transmembrane region" description="Helical" evidence="7">
    <location>
        <begin position="721"/>
        <end position="742"/>
    </location>
</feature>
<dbReference type="CDD" id="cd06261">
    <property type="entry name" value="TM_PBP2"/>
    <property type="match status" value="1"/>
</dbReference>
<dbReference type="InterPro" id="IPR000515">
    <property type="entry name" value="MetI-like"/>
</dbReference>
<evidence type="ECO:0000256" key="2">
    <source>
        <dbReference type="ARBA" id="ARBA00022448"/>
    </source>
</evidence>
<keyword evidence="12" id="KW-1185">Reference proteome</keyword>
<dbReference type="AlphaFoldDB" id="A0A8T7M525"/>
<feature type="transmembrane region" description="Helical" evidence="7">
    <location>
        <begin position="200"/>
        <end position="228"/>
    </location>
</feature>
<evidence type="ECO:0000313" key="10">
    <source>
        <dbReference type="EMBL" id="WJW69057.1"/>
    </source>
</evidence>
<feature type="transmembrane region" description="Helical" evidence="7">
    <location>
        <begin position="310"/>
        <end position="327"/>
    </location>
</feature>
<evidence type="ECO:0000256" key="7">
    <source>
        <dbReference type="RuleBase" id="RU363032"/>
    </source>
</evidence>
<reference evidence="9 11" key="1">
    <citation type="submission" date="2020-06" db="EMBL/GenBank/DDBJ databases">
        <title>Anoxygenic phototrophic Chloroflexota member uses a Type I reaction center.</title>
        <authorList>
            <person name="Tsuji J.M."/>
            <person name="Shaw N.A."/>
            <person name="Nagashima S."/>
            <person name="Venkiteswaran J."/>
            <person name="Schiff S.L."/>
            <person name="Hanada S."/>
            <person name="Tank M."/>
            <person name="Neufeld J.D."/>
        </authorList>
    </citation>
    <scope>NUCLEOTIDE SEQUENCE [LARGE SCALE GENOMIC DNA]</scope>
    <source>
        <strain evidence="9">L227-S17</strain>
    </source>
</reference>
<name>A0A8T7M525_9CHLR</name>
<feature type="transmembrane region" description="Helical" evidence="7">
    <location>
        <begin position="524"/>
        <end position="544"/>
    </location>
</feature>
<keyword evidence="2 7" id="KW-0813">Transport</keyword>
<feature type="transmembrane region" description="Helical" evidence="7">
    <location>
        <begin position="339"/>
        <end position="355"/>
    </location>
</feature>